<dbReference type="EMBL" id="JAHKRT010000002">
    <property type="protein sequence ID" value="MBU3077031.1"/>
    <property type="molecule type" value="Genomic_DNA"/>
</dbReference>
<dbReference type="Pfam" id="PF13449">
    <property type="entry name" value="Phytase-like"/>
    <property type="match status" value="1"/>
</dbReference>
<protein>
    <submittedName>
        <fullName evidence="4">Esterase-like activity of phytase family protein</fullName>
    </submittedName>
</protein>
<dbReference type="Proteomes" id="UP000776276">
    <property type="component" value="Unassembled WGS sequence"/>
</dbReference>
<feature type="domain" description="Phytase-like" evidence="3">
    <location>
        <begin position="62"/>
        <end position="303"/>
    </location>
</feature>
<organism evidence="4 5">
    <name type="scientific">Sphingomonas quercus</name>
    <dbReference type="NCBI Taxonomy" id="2842451"/>
    <lineage>
        <taxon>Bacteria</taxon>
        <taxon>Pseudomonadati</taxon>
        <taxon>Pseudomonadota</taxon>
        <taxon>Alphaproteobacteria</taxon>
        <taxon>Sphingomonadales</taxon>
        <taxon>Sphingomonadaceae</taxon>
        <taxon>Sphingomonas</taxon>
    </lineage>
</organism>
<proteinExistence type="predicted"/>
<evidence type="ECO:0000256" key="2">
    <source>
        <dbReference type="SAM" id="SignalP"/>
    </source>
</evidence>
<feature type="region of interest" description="Disordered" evidence="1">
    <location>
        <begin position="103"/>
        <end position="126"/>
    </location>
</feature>
<evidence type="ECO:0000313" key="4">
    <source>
        <dbReference type="EMBL" id="MBU3077031.1"/>
    </source>
</evidence>
<name>A0ABS6BHW8_9SPHN</name>
<dbReference type="InterPro" id="IPR014567">
    <property type="entry name" value="UCP031900"/>
</dbReference>
<accession>A0ABS6BHW8</accession>
<keyword evidence="5" id="KW-1185">Reference proteome</keyword>
<evidence type="ECO:0000313" key="5">
    <source>
        <dbReference type="Proteomes" id="UP000776276"/>
    </source>
</evidence>
<comment type="caution">
    <text evidence="4">The sequence shown here is derived from an EMBL/GenBank/DDBJ whole genome shotgun (WGS) entry which is preliminary data.</text>
</comment>
<dbReference type="PIRSF" id="PIRSF031900">
    <property type="entry name" value="UCP031900"/>
    <property type="match status" value="1"/>
</dbReference>
<reference evidence="4 5" key="1">
    <citation type="submission" date="2021-06" db="EMBL/GenBank/DDBJ databases">
        <title>Sphingomonas sp. XMGL2, whole genome shotgun sequencing project.</title>
        <authorList>
            <person name="Zhao G."/>
            <person name="Shen L."/>
        </authorList>
    </citation>
    <scope>NUCLEOTIDE SEQUENCE [LARGE SCALE GENOMIC DNA]</scope>
    <source>
        <strain evidence="4 5">XMGL2</strain>
    </source>
</reference>
<evidence type="ECO:0000259" key="3">
    <source>
        <dbReference type="Pfam" id="PF13449"/>
    </source>
</evidence>
<feature type="chain" id="PRO_5046386383" evidence="2">
    <location>
        <begin position="23"/>
        <end position="318"/>
    </location>
</feature>
<keyword evidence="2" id="KW-0732">Signal</keyword>
<sequence>MRLPALAAALLAVLPAGLAATAARGDAIHATSVQLDAGDPGRVRVGKLRWLGGWALASRDRRFGGLSALVDVGGGQFLALSDTATPTRITMTAAGPVAHILPTLGPPGQAEAPKRERDSESLTHDPASGRFWAGYEGINAIVRYGPGLAEEARTRPAAMRDWEINGGPEALLRLADGRFMVIAEKMRSGPGGRRALMFPGDPTLPGATPFAFVYRPPDGYDPSDATQLPDGRLLVLNRRVSLMEGFTAVLTVVDPGAIRRGATVAGTEIARLAPPLVTDNFEGIAATSTGGRTIITLVSDDNFLPIERTLLLRFALED</sequence>
<feature type="compositionally biased region" description="Basic and acidic residues" evidence="1">
    <location>
        <begin position="112"/>
        <end position="123"/>
    </location>
</feature>
<dbReference type="RefSeq" id="WP_216320512.1">
    <property type="nucleotide sequence ID" value="NZ_JAHKRT010000002.1"/>
</dbReference>
<gene>
    <name evidence="4" type="ORF">KOF26_04060</name>
</gene>
<evidence type="ECO:0000256" key="1">
    <source>
        <dbReference type="SAM" id="MobiDB-lite"/>
    </source>
</evidence>
<feature type="signal peptide" evidence="2">
    <location>
        <begin position="1"/>
        <end position="22"/>
    </location>
</feature>
<dbReference type="InterPro" id="IPR027372">
    <property type="entry name" value="Phytase-like_dom"/>
</dbReference>